<dbReference type="NCBIfam" id="TIGR00400">
    <property type="entry name" value="mgtE"/>
    <property type="match status" value="1"/>
</dbReference>
<dbReference type="PANTHER" id="PTHR43773">
    <property type="entry name" value="MAGNESIUM TRANSPORTER MGTE"/>
    <property type="match status" value="1"/>
</dbReference>
<evidence type="ECO:0000256" key="4">
    <source>
        <dbReference type="ARBA" id="ARBA00022692"/>
    </source>
</evidence>
<dbReference type="eggNOG" id="COG2239">
    <property type="taxonomic scope" value="Bacteria"/>
</dbReference>
<evidence type="ECO:0000256" key="2">
    <source>
        <dbReference type="ARBA" id="ARBA00009749"/>
    </source>
</evidence>
<dbReference type="InterPro" id="IPR036739">
    <property type="entry name" value="SLC41_membr_dom_sf"/>
</dbReference>
<comment type="function">
    <text evidence="9">Acts as a magnesium transporter.</text>
</comment>
<feature type="domain" description="CBS" evidence="11">
    <location>
        <begin position="252"/>
        <end position="308"/>
    </location>
</feature>
<dbReference type="Gene3D" id="3.10.580.10">
    <property type="entry name" value="CBS-domain"/>
    <property type="match status" value="1"/>
</dbReference>
<proteinExistence type="inferred from homology"/>
<organism evidence="12 13">
    <name type="scientific">Shuttleworthella satelles DSM 14600</name>
    <dbReference type="NCBI Taxonomy" id="626523"/>
    <lineage>
        <taxon>Bacteria</taxon>
        <taxon>Bacillati</taxon>
        <taxon>Bacillota</taxon>
        <taxon>Clostridia</taxon>
        <taxon>Lachnospirales</taxon>
        <taxon>Lachnospiraceae</taxon>
        <taxon>Shuttleworthella</taxon>
    </lineage>
</organism>
<accession>C4GDN0</accession>
<dbReference type="InterPro" id="IPR046342">
    <property type="entry name" value="CBS_dom_sf"/>
</dbReference>
<dbReference type="STRING" id="626523.GCWU000342_02204"/>
<dbReference type="PANTHER" id="PTHR43773:SF1">
    <property type="entry name" value="MAGNESIUM TRANSPORTER MGTE"/>
    <property type="match status" value="1"/>
</dbReference>
<dbReference type="Gene3D" id="1.10.357.20">
    <property type="entry name" value="SLC41 divalent cation transporters, integral membrane domain"/>
    <property type="match status" value="1"/>
</dbReference>
<keyword evidence="9" id="KW-1003">Cell membrane</keyword>
<evidence type="ECO:0000313" key="13">
    <source>
        <dbReference type="Proteomes" id="UP000003494"/>
    </source>
</evidence>
<dbReference type="CDD" id="cd04606">
    <property type="entry name" value="CBS_pair_Mg_transporter"/>
    <property type="match status" value="1"/>
</dbReference>
<gene>
    <name evidence="12" type="primary">mgtE</name>
    <name evidence="12" type="ORF">GCWU000342_02204</name>
</gene>
<dbReference type="Pfam" id="PF03448">
    <property type="entry name" value="MgtE_N"/>
    <property type="match status" value="1"/>
</dbReference>
<comment type="subunit">
    <text evidence="9">Homodimer.</text>
</comment>
<evidence type="ECO:0000256" key="1">
    <source>
        <dbReference type="ARBA" id="ARBA00004141"/>
    </source>
</evidence>
<dbReference type="GO" id="GO:0046872">
    <property type="term" value="F:metal ion binding"/>
    <property type="evidence" value="ECO:0007669"/>
    <property type="project" value="UniProtKB-KW"/>
</dbReference>
<dbReference type="Gene3D" id="1.25.60.10">
    <property type="entry name" value="MgtE N-terminal domain-like"/>
    <property type="match status" value="1"/>
</dbReference>
<evidence type="ECO:0000256" key="10">
    <source>
        <dbReference type="SAM" id="MobiDB-lite"/>
    </source>
</evidence>
<keyword evidence="4 9" id="KW-0812">Transmembrane</keyword>
<keyword evidence="7 9" id="KW-0472">Membrane</keyword>
<dbReference type="EMBL" id="ACIP02000007">
    <property type="protein sequence ID" value="EEP27509.1"/>
    <property type="molecule type" value="Genomic_DNA"/>
</dbReference>
<dbReference type="InterPro" id="IPR006669">
    <property type="entry name" value="MgtE_transporter"/>
</dbReference>
<keyword evidence="5 9" id="KW-0460">Magnesium</keyword>
<protein>
    <recommendedName>
        <fullName evidence="9">Magnesium transporter MgtE</fullName>
    </recommendedName>
</protein>
<feature type="transmembrane region" description="Helical" evidence="9">
    <location>
        <begin position="491"/>
        <end position="510"/>
    </location>
</feature>
<evidence type="ECO:0000256" key="9">
    <source>
        <dbReference type="RuleBase" id="RU362011"/>
    </source>
</evidence>
<feature type="region of interest" description="Disordered" evidence="10">
    <location>
        <begin position="1"/>
        <end position="56"/>
    </location>
</feature>
<comment type="caution">
    <text evidence="12">The sequence shown here is derived from an EMBL/GenBank/DDBJ whole genome shotgun (WGS) entry which is preliminary data.</text>
</comment>
<dbReference type="Pfam" id="PF00571">
    <property type="entry name" value="CBS"/>
    <property type="match status" value="2"/>
</dbReference>
<reference evidence="12" key="1">
    <citation type="submission" date="2009-04" db="EMBL/GenBank/DDBJ databases">
        <authorList>
            <person name="Weinstock G."/>
            <person name="Sodergren E."/>
            <person name="Clifton S."/>
            <person name="Fulton L."/>
            <person name="Fulton B."/>
            <person name="Courtney L."/>
            <person name="Fronick C."/>
            <person name="Harrison M."/>
            <person name="Strong C."/>
            <person name="Farmer C."/>
            <person name="Delahaunty K."/>
            <person name="Markovic C."/>
            <person name="Hall O."/>
            <person name="Minx P."/>
            <person name="Tomlinson C."/>
            <person name="Mitreva M."/>
            <person name="Nelson J."/>
            <person name="Hou S."/>
            <person name="Wollam A."/>
            <person name="Pepin K.H."/>
            <person name="Johnson M."/>
            <person name="Bhonagiri V."/>
            <person name="Nash W.E."/>
            <person name="Warren W."/>
            <person name="Chinwalla A."/>
            <person name="Mardis E.R."/>
            <person name="Wilson R.K."/>
        </authorList>
    </citation>
    <scope>NUCLEOTIDE SEQUENCE [LARGE SCALE GENOMIC DNA]</scope>
    <source>
        <strain evidence="12">DSM 14600</strain>
    </source>
</reference>
<comment type="similarity">
    <text evidence="2 9">Belongs to the SLC41A transporter family.</text>
</comment>
<evidence type="ECO:0000256" key="6">
    <source>
        <dbReference type="ARBA" id="ARBA00022989"/>
    </source>
</evidence>
<evidence type="ECO:0000256" key="5">
    <source>
        <dbReference type="ARBA" id="ARBA00022842"/>
    </source>
</evidence>
<dbReference type="RefSeq" id="WP_006907180.1">
    <property type="nucleotide sequence ID" value="NZ_GG665867.1"/>
</dbReference>
<dbReference type="PROSITE" id="PS51371">
    <property type="entry name" value="CBS"/>
    <property type="match status" value="2"/>
</dbReference>
<evidence type="ECO:0000256" key="3">
    <source>
        <dbReference type="ARBA" id="ARBA00022448"/>
    </source>
</evidence>
<evidence type="ECO:0000313" key="12">
    <source>
        <dbReference type="EMBL" id="EEP27509.1"/>
    </source>
</evidence>
<comment type="subcellular location">
    <subcellularLocation>
        <location evidence="9">Cell membrane</location>
        <topology evidence="9">Multi-pass membrane protein</topology>
    </subcellularLocation>
    <subcellularLocation>
        <location evidence="1">Membrane</location>
        <topology evidence="1">Multi-pass membrane protein</topology>
    </subcellularLocation>
</comment>
<feature type="domain" description="CBS" evidence="11">
    <location>
        <begin position="188"/>
        <end position="251"/>
    </location>
</feature>
<dbReference type="InterPro" id="IPR006667">
    <property type="entry name" value="SLC41_membr_dom"/>
</dbReference>
<dbReference type="GO" id="GO:0015095">
    <property type="term" value="F:magnesium ion transmembrane transporter activity"/>
    <property type="evidence" value="ECO:0007669"/>
    <property type="project" value="UniProtKB-UniRule"/>
</dbReference>
<feature type="transmembrane region" description="Helical" evidence="9">
    <location>
        <begin position="438"/>
        <end position="470"/>
    </location>
</feature>
<name>C4GDN0_9FIRM</name>
<keyword evidence="3 9" id="KW-0813">Transport</keyword>
<feature type="transmembrane region" description="Helical" evidence="9">
    <location>
        <begin position="336"/>
        <end position="354"/>
    </location>
</feature>
<dbReference type="AlphaFoldDB" id="C4GDN0"/>
<feature type="transmembrane region" description="Helical" evidence="9">
    <location>
        <begin position="412"/>
        <end position="432"/>
    </location>
</feature>
<evidence type="ECO:0000256" key="8">
    <source>
        <dbReference type="PROSITE-ProRule" id="PRU00703"/>
    </source>
</evidence>
<keyword evidence="8" id="KW-0129">CBS domain</keyword>
<dbReference type="InterPro" id="IPR006668">
    <property type="entry name" value="Mg_transptr_MgtE_intracell_dom"/>
</dbReference>
<feature type="transmembrane region" description="Helical" evidence="9">
    <location>
        <begin position="366"/>
        <end position="391"/>
    </location>
</feature>
<keyword evidence="9" id="KW-0479">Metal-binding</keyword>
<dbReference type="HOGENOM" id="CLU_037408_1_1_9"/>
<dbReference type="InterPro" id="IPR038076">
    <property type="entry name" value="MgtE_N_sf"/>
</dbReference>
<keyword evidence="13" id="KW-1185">Reference proteome</keyword>
<dbReference type="InterPro" id="IPR000644">
    <property type="entry name" value="CBS_dom"/>
</dbReference>
<dbReference type="Proteomes" id="UP000003494">
    <property type="component" value="Unassembled WGS sequence"/>
</dbReference>
<keyword evidence="6 9" id="KW-1133">Transmembrane helix</keyword>
<dbReference type="SUPFAM" id="SSF158791">
    <property type="entry name" value="MgtE N-terminal domain-like"/>
    <property type="match status" value="1"/>
</dbReference>
<dbReference type="GO" id="GO:0005886">
    <property type="term" value="C:plasma membrane"/>
    <property type="evidence" value="ECO:0007669"/>
    <property type="project" value="UniProtKB-SubCell"/>
</dbReference>
<dbReference type="SUPFAM" id="SSF54631">
    <property type="entry name" value="CBS-domain pair"/>
    <property type="match status" value="1"/>
</dbReference>
<sequence length="511" mass="57668">MEKKQLDPTQEELIQTQPAEEASAGEEKVFPEDMEPQNRMENGAESNEDEDIEKPNYEEEIASIIRGNISPKVMEERIMDYHSSDIADSLDVMNETERKRLYRILDIEDLSDIFEYVDEDRAAKYLMEMDIRKQISMISNMDTDKAVDLLRLLSQERREILVGLMDKDLRREMAMVASFSEEQIGSRMTTNFIEIKRNLDVRGAMKSLIEQAAENDNISTIYVVDENEVFYGAINLKDLIIARQTDRLEDLIITSYPYVYAKESIDNCIEWIKDYSEDSIPALDEENRVLGVITSQDLVKVIDEELGEDYAKLAGLTAEEDLSETVPTSIKKRMPWLIILLFLGLFVSTVVGMFEKVVAEVTVAMLFQSLILDMAGNVGTQSLAVTIRVLMDENLTLGQKMRLIWKEFRVGSGNGILLASFSIPAIGLYLHFAKAEPWLYAFAISGCVGAALLIAMAISSLVGTIIPIVFKKAHIDPAAASGPLITTVNDLVAVVTYYSLAWIFLIQMLHY</sequence>
<evidence type="ECO:0000256" key="7">
    <source>
        <dbReference type="ARBA" id="ARBA00023136"/>
    </source>
</evidence>
<dbReference type="SUPFAM" id="SSF161093">
    <property type="entry name" value="MgtE membrane domain-like"/>
    <property type="match status" value="1"/>
</dbReference>
<dbReference type="SMART" id="SM00924">
    <property type="entry name" value="MgtE_N"/>
    <property type="match status" value="1"/>
</dbReference>
<evidence type="ECO:0000259" key="11">
    <source>
        <dbReference type="PROSITE" id="PS51371"/>
    </source>
</evidence>
<dbReference type="Pfam" id="PF01769">
    <property type="entry name" value="MgtE"/>
    <property type="match status" value="1"/>
</dbReference>